<accession>A0AAE1JC19</accession>
<organism evidence="2 3">
    <name type="scientific">Trichoderma aggressivum f. europaeum</name>
    <dbReference type="NCBI Taxonomy" id="173218"/>
    <lineage>
        <taxon>Eukaryota</taxon>
        <taxon>Fungi</taxon>
        <taxon>Dikarya</taxon>
        <taxon>Ascomycota</taxon>
        <taxon>Pezizomycotina</taxon>
        <taxon>Sordariomycetes</taxon>
        <taxon>Hypocreomycetidae</taxon>
        <taxon>Hypocreales</taxon>
        <taxon>Hypocreaceae</taxon>
        <taxon>Trichoderma</taxon>
    </lineage>
</organism>
<sequence>MAPVLLAPEIFQRIIFFLTHDSRPGFEFHPPVFWNRRPDAHQYASVSRFWQDEIERETFAYLHLDLHRLSQLNSNVTARRRAYVRNIRLHIKLPEPGPWRSRETDDEKLRNNQAFQAVLEAFLQSLSQWDAAEVHRDGIELTFYVPMPPEDPPIELHGTGRISLGHWEPRYRKSVLELTDPERIARLPSAVAITKLGMSEPSYRQRNLSVVAICALLAKLPATRAVLLEWWKTLTFASIRNDIADALSQIGHPIDEFNLCDSHYDIANQTLPSAGTEVLREGDEDRLSKSLHVLSQRVKDFGIRMIPVNDEIFFPRAIPEGLVEPRWDRLVDFILHYPPFDPCGELLFLPDPYRDGSSSESVSSVDSDLPSLSTEASSPTLDIATPAIQRFYLSAARAALQMPVLRQMDLVAELGYGRYWHAFRYFIQGSSATATWTSSSGFVPEDEVLEHWHKVPKKTLQSELNVVYSGDRNALYM</sequence>
<dbReference type="AlphaFoldDB" id="A0AAE1JC19"/>
<dbReference type="EMBL" id="JAWRVG010000012">
    <property type="protein sequence ID" value="KAK4077033.1"/>
    <property type="molecule type" value="Genomic_DNA"/>
</dbReference>
<dbReference type="Pfam" id="PF20183">
    <property type="entry name" value="DUF6546"/>
    <property type="match status" value="1"/>
</dbReference>
<protein>
    <recommendedName>
        <fullName evidence="1">DUF6546 domain-containing protein</fullName>
    </recommendedName>
</protein>
<feature type="domain" description="DUF6546" evidence="1">
    <location>
        <begin position="380"/>
        <end position="468"/>
    </location>
</feature>
<reference evidence="2" key="1">
    <citation type="submission" date="2023-11" db="EMBL/GenBank/DDBJ databases">
        <title>The genome sequences of three competitors of mushroom-forming fungi.</title>
        <authorList>
            <person name="Beijen E."/>
            <person name="Ohm R.A."/>
        </authorList>
    </citation>
    <scope>NUCLEOTIDE SEQUENCE</scope>
    <source>
        <strain evidence="2">CBS 100526</strain>
    </source>
</reference>
<evidence type="ECO:0000313" key="2">
    <source>
        <dbReference type="EMBL" id="KAK4077033.1"/>
    </source>
</evidence>
<evidence type="ECO:0000313" key="3">
    <source>
        <dbReference type="Proteomes" id="UP001273209"/>
    </source>
</evidence>
<keyword evidence="3" id="KW-1185">Reference proteome</keyword>
<dbReference type="RefSeq" id="XP_062757020.1">
    <property type="nucleotide sequence ID" value="XM_062898356.1"/>
</dbReference>
<comment type="caution">
    <text evidence="2">The sequence shown here is derived from an EMBL/GenBank/DDBJ whole genome shotgun (WGS) entry which is preliminary data.</text>
</comment>
<dbReference type="Proteomes" id="UP001273209">
    <property type="component" value="Unassembled WGS sequence"/>
</dbReference>
<proteinExistence type="predicted"/>
<dbReference type="GeneID" id="87918261"/>
<gene>
    <name evidence="2" type="ORF">Triagg1_4000</name>
</gene>
<evidence type="ECO:0000259" key="1">
    <source>
        <dbReference type="Pfam" id="PF20183"/>
    </source>
</evidence>
<name>A0AAE1JC19_9HYPO</name>
<dbReference type="InterPro" id="IPR046676">
    <property type="entry name" value="DUF6546"/>
</dbReference>